<sequence>MKLDFTNKIILVTGGTRGIGKQIAEDFHALGGTVLITGTHAEQIEELNNVSLKSGERKHFFCVNFTSSQSVDQFLVQLAEYSKIDVLINNAGLNKHNSVENIITAEWDDMMAVNVTAPFKLIRDVSPRMIENNYGRIINIASIFSKIGKERRTCYTTTKFGVDGLTLGVSNDLSRYNILVNTVSPGFIMTDMTRTNLSQKEIEDLTQQIPAKRMGQVQDISRAVIFLASDLNSYITGQNIVVDGGFTNV</sequence>
<dbReference type="AlphaFoldDB" id="A0A317EQL1"/>
<dbReference type="PANTHER" id="PTHR42879:SF2">
    <property type="entry name" value="3-OXOACYL-[ACYL-CARRIER-PROTEIN] REDUCTASE FABG"/>
    <property type="match status" value="1"/>
</dbReference>
<reference evidence="2 3" key="1">
    <citation type="submission" date="2018-05" db="EMBL/GenBank/DDBJ databases">
        <title>Pedobacter paludis sp. nov., isolated from wetland soil.</title>
        <authorList>
            <person name="Zhang Y."/>
            <person name="Wang G."/>
        </authorList>
    </citation>
    <scope>NUCLEOTIDE SEQUENCE [LARGE SCALE GENOMIC DNA]</scope>
    <source>
        <strain evidence="2 3">KCTC22721</strain>
    </source>
</reference>
<dbReference type="Proteomes" id="UP000245379">
    <property type="component" value="Unassembled WGS sequence"/>
</dbReference>
<dbReference type="InterPro" id="IPR036291">
    <property type="entry name" value="NAD(P)-bd_dom_sf"/>
</dbReference>
<dbReference type="EMBL" id="QGNZ01000002">
    <property type="protein sequence ID" value="PWS28179.1"/>
    <property type="molecule type" value="Genomic_DNA"/>
</dbReference>
<dbReference type="GO" id="GO:0032787">
    <property type="term" value="P:monocarboxylic acid metabolic process"/>
    <property type="evidence" value="ECO:0007669"/>
    <property type="project" value="UniProtKB-ARBA"/>
</dbReference>
<dbReference type="SUPFAM" id="SSF51735">
    <property type="entry name" value="NAD(P)-binding Rossmann-fold domains"/>
    <property type="match status" value="1"/>
</dbReference>
<dbReference type="InterPro" id="IPR020904">
    <property type="entry name" value="Sc_DH/Rdtase_CS"/>
</dbReference>
<dbReference type="PRINTS" id="PR00080">
    <property type="entry name" value="SDRFAMILY"/>
</dbReference>
<evidence type="ECO:0000313" key="3">
    <source>
        <dbReference type="Proteomes" id="UP000245379"/>
    </source>
</evidence>
<organism evidence="2 3">
    <name type="scientific">Pedobacter yonginense</name>
    <dbReference type="NCBI Taxonomy" id="651869"/>
    <lineage>
        <taxon>Bacteria</taxon>
        <taxon>Pseudomonadati</taxon>
        <taxon>Bacteroidota</taxon>
        <taxon>Sphingobacteriia</taxon>
        <taxon>Sphingobacteriales</taxon>
        <taxon>Sphingobacteriaceae</taxon>
        <taxon>Pedobacter</taxon>
    </lineage>
</organism>
<comment type="caution">
    <text evidence="2">The sequence shown here is derived from an EMBL/GenBank/DDBJ whole genome shotgun (WGS) entry which is preliminary data.</text>
</comment>
<gene>
    <name evidence="2" type="ORF">DHW03_11560</name>
</gene>
<accession>A0A317EQL1</accession>
<keyword evidence="3" id="KW-1185">Reference proteome</keyword>
<dbReference type="FunFam" id="3.40.50.720:FF:000084">
    <property type="entry name" value="Short-chain dehydrogenase reductase"/>
    <property type="match status" value="1"/>
</dbReference>
<dbReference type="CDD" id="cd05233">
    <property type="entry name" value="SDR_c"/>
    <property type="match status" value="1"/>
</dbReference>
<protein>
    <submittedName>
        <fullName evidence="2">SDR family oxidoreductase</fullName>
    </submittedName>
</protein>
<dbReference type="InterPro" id="IPR050259">
    <property type="entry name" value="SDR"/>
</dbReference>
<dbReference type="OrthoDB" id="9804104at2"/>
<dbReference type="PRINTS" id="PR00081">
    <property type="entry name" value="GDHRDH"/>
</dbReference>
<name>A0A317EQL1_9SPHI</name>
<dbReference type="Gene3D" id="3.40.50.720">
    <property type="entry name" value="NAD(P)-binding Rossmann-like Domain"/>
    <property type="match status" value="1"/>
</dbReference>
<evidence type="ECO:0000256" key="1">
    <source>
        <dbReference type="ARBA" id="ARBA00006484"/>
    </source>
</evidence>
<comment type="similarity">
    <text evidence="1">Belongs to the short-chain dehydrogenases/reductases (SDR) family.</text>
</comment>
<dbReference type="PANTHER" id="PTHR42879">
    <property type="entry name" value="3-OXOACYL-(ACYL-CARRIER-PROTEIN) REDUCTASE"/>
    <property type="match status" value="1"/>
</dbReference>
<dbReference type="RefSeq" id="WP_109925938.1">
    <property type="nucleotide sequence ID" value="NZ_QGNZ01000002.1"/>
</dbReference>
<dbReference type="InterPro" id="IPR002347">
    <property type="entry name" value="SDR_fam"/>
</dbReference>
<proteinExistence type="inferred from homology"/>
<evidence type="ECO:0000313" key="2">
    <source>
        <dbReference type="EMBL" id="PWS28179.1"/>
    </source>
</evidence>
<dbReference type="Pfam" id="PF13561">
    <property type="entry name" value="adh_short_C2"/>
    <property type="match status" value="1"/>
</dbReference>
<dbReference type="PROSITE" id="PS00061">
    <property type="entry name" value="ADH_SHORT"/>
    <property type="match status" value="1"/>
</dbReference>